<reference evidence="1 2" key="1">
    <citation type="submission" date="2013-03" db="EMBL/GenBank/DDBJ databases">
        <authorList>
            <person name="Warren W."/>
            <person name="Wilson R.K."/>
        </authorList>
    </citation>
    <scope>NUCLEOTIDE SEQUENCE</scope>
</reference>
<dbReference type="Proteomes" id="UP000233100">
    <property type="component" value="Chromosome 20"/>
</dbReference>
<dbReference type="PRINTS" id="PR02045">
    <property type="entry name" value="F138DOMAIN"/>
</dbReference>
<reference evidence="1" key="3">
    <citation type="submission" date="2025-09" db="UniProtKB">
        <authorList>
            <consortium name="Ensembl"/>
        </authorList>
    </citation>
    <scope>IDENTIFICATION</scope>
</reference>
<dbReference type="GeneTree" id="ENSGT01150000286943"/>
<evidence type="ECO:0000313" key="1">
    <source>
        <dbReference type="Ensembl" id="ENSMFAP00000053070.1"/>
    </source>
</evidence>
<keyword evidence="2" id="KW-1185">Reference proteome</keyword>
<dbReference type="AlphaFoldDB" id="A0A7N9CPT1"/>
<organism evidence="1 2">
    <name type="scientific">Macaca fascicularis</name>
    <name type="common">Crab-eating macaque</name>
    <name type="synonym">Cynomolgus monkey</name>
    <dbReference type="NCBI Taxonomy" id="9541"/>
    <lineage>
        <taxon>Eukaryota</taxon>
        <taxon>Metazoa</taxon>
        <taxon>Chordata</taxon>
        <taxon>Craniata</taxon>
        <taxon>Vertebrata</taxon>
        <taxon>Euteleostomi</taxon>
        <taxon>Mammalia</taxon>
        <taxon>Eutheria</taxon>
        <taxon>Euarchontoglires</taxon>
        <taxon>Primates</taxon>
        <taxon>Haplorrhini</taxon>
        <taxon>Catarrhini</taxon>
        <taxon>Cercopithecidae</taxon>
        <taxon>Cercopithecinae</taxon>
        <taxon>Macaca</taxon>
    </lineage>
</organism>
<evidence type="ECO:0000313" key="2">
    <source>
        <dbReference type="Proteomes" id="UP000233100"/>
    </source>
</evidence>
<dbReference type="PANTHER" id="PTHR12138">
    <property type="entry name" value="PRIMATE-EXPANDED PROTEIN FAMILY"/>
    <property type="match status" value="1"/>
</dbReference>
<reference evidence="1" key="2">
    <citation type="submission" date="2025-08" db="UniProtKB">
        <authorList>
            <consortium name="Ensembl"/>
        </authorList>
    </citation>
    <scope>IDENTIFICATION</scope>
</reference>
<dbReference type="Ensembl" id="ENSMFAT00000080362.1">
    <property type="protein sequence ID" value="ENSMFAP00000053070.1"/>
    <property type="gene ID" value="ENSMFAG00000047579.1"/>
</dbReference>
<protein>
    <submittedName>
        <fullName evidence="1">Uncharacterized protein</fullName>
    </submittedName>
</protein>
<dbReference type="PANTHER" id="PTHR12138:SF162">
    <property type="entry name" value="CHROMOSOME UNDETERMINED SCAFFOLD_275, WHOLE GENOME SHOTGUN SEQUENCE"/>
    <property type="match status" value="1"/>
</dbReference>
<accession>A0A7N9CPT1</accession>
<proteinExistence type="predicted"/>
<sequence>FFFFFLRPSLTLSPRLECNGVILAHCNLHLPSSSHSPTSASLVAGITSTQHQAQLSFIFLVETGFCHVGQAGLELLASSELPASASQSAGIIGVSHHARLGWEFFHQGSGFSSATDSSLWAYPLKA</sequence>
<name>A0A7N9CPT1_MACFA</name>